<keyword evidence="2" id="KW-1185">Reference proteome</keyword>
<comment type="caution">
    <text evidence="1">The sequence shown here is derived from an EMBL/GenBank/DDBJ whole genome shotgun (WGS) entry which is preliminary data.</text>
</comment>
<dbReference type="AlphaFoldDB" id="A0ABD3AQC4"/>
<evidence type="ECO:0000313" key="1">
    <source>
        <dbReference type="EMBL" id="KAL3533283.1"/>
    </source>
</evidence>
<reference evidence="1 2" key="1">
    <citation type="submission" date="2024-11" db="EMBL/GenBank/DDBJ databases">
        <title>A near-complete genome assembly of Cinchona calisaya.</title>
        <authorList>
            <person name="Lian D.C."/>
            <person name="Zhao X.W."/>
            <person name="Wei L."/>
        </authorList>
    </citation>
    <scope>NUCLEOTIDE SEQUENCE [LARGE SCALE GENOMIC DNA]</scope>
    <source>
        <tissue evidence="1">Nenye</tissue>
    </source>
</reference>
<dbReference type="Proteomes" id="UP001630127">
    <property type="component" value="Unassembled WGS sequence"/>
</dbReference>
<gene>
    <name evidence="1" type="ORF">ACH5RR_006804</name>
</gene>
<accession>A0ABD3AQC4</accession>
<sequence length="141" mass="16123">MPFQNFHMTSINKPASFQIAPKIICFNDKLHQNMCIIQKAQSEFPLVRKRSRKGVMLGLPRLNFPMRANQRGLDTSSTSSFENFKASSPLYFSKGLRSSSESSKAIESVLSASANDFKMQPWNTTRIKEEKRMNSESRVRI</sequence>
<protein>
    <submittedName>
        <fullName evidence="1">Uncharacterized protein</fullName>
    </submittedName>
</protein>
<organism evidence="1 2">
    <name type="scientific">Cinchona calisaya</name>
    <dbReference type="NCBI Taxonomy" id="153742"/>
    <lineage>
        <taxon>Eukaryota</taxon>
        <taxon>Viridiplantae</taxon>
        <taxon>Streptophyta</taxon>
        <taxon>Embryophyta</taxon>
        <taxon>Tracheophyta</taxon>
        <taxon>Spermatophyta</taxon>
        <taxon>Magnoliopsida</taxon>
        <taxon>eudicotyledons</taxon>
        <taxon>Gunneridae</taxon>
        <taxon>Pentapetalae</taxon>
        <taxon>asterids</taxon>
        <taxon>lamiids</taxon>
        <taxon>Gentianales</taxon>
        <taxon>Rubiaceae</taxon>
        <taxon>Cinchonoideae</taxon>
        <taxon>Cinchoneae</taxon>
        <taxon>Cinchona</taxon>
    </lineage>
</organism>
<evidence type="ECO:0000313" key="2">
    <source>
        <dbReference type="Proteomes" id="UP001630127"/>
    </source>
</evidence>
<name>A0ABD3AQC4_9GENT</name>
<dbReference type="EMBL" id="JBJUIK010000003">
    <property type="protein sequence ID" value="KAL3533283.1"/>
    <property type="molecule type" value="Genomic_DNA"/>
</dbReference>
<proteinExistence type="predicted"/>